<feature type="region of interest" description="Disordered" evidence="1">
    <location>
        <begin position="1"/>
        <end position="69"/>
    </location>
</feature>
<gene>
    <name evidence="2" type="ORF">C0Q70_14394</name>
</gene>
<protein>
    <submittedName>
        <fullName evidence="2">Uncharacterized protein</fullName>
    </submittedName>
</protein>
<keyword evidence="3" id="KW-1185">Reference proteome</keyword>
<organism evidence="2 3">
    <name type="scientific">Pomacea canaliculata</name>
    <name type="common">Golden apple snail</name>
    <dbReference type="NCBI Taxonomy" id="400727"/>
    <lineage>
        <taxon>Eukaryota</taxon>
        <taxon>Metazoa</taxon>
        <taxon>Spiralia</taxon>
        <taxon>Lophotrochozoa</taxon>
        <taxon>Mollusca</taxon>
        <taxon>Gastropoda</taxon>
        <taxon>Caenogastropoda</taxon>
        <taxon>Architaenioglossa</taxon>
        <taxon>Ampullarioidea</taxon>
        <taxon>Ampullariidae</taxon>
        <taxon>Pomacea</taxon>
    </lineage>
</organism>
<comment type="caution">
    <text evidence="2">The sequence shown here is derived from an EMBL/GenBank/DDBJ whole genome shotgun (WGS) entry which is preliminary data.</text>
</comment>
<evidence type="ECO:0000256" key="1">
    <source>
        <dbReference type="SAM" id="MobiDB-lite"/>
    </source>
</evidence>
<accession>A0A2T7NZY6</accession>
<dbReference type="AlphaFoldDB" id="A0A2T7NZY6"/>
<evidence type="ECO:0000313" key="3">
    <source>
        <dbReference type="Proteomes" id="UP000245119"/>
    </source>
</evidence>
<dbReference type="Proteomes" id="UP000245119">
    <property type="component" value="Linkage Group LG8"/>
</dbReference>
<proteinExistence type="predicted"/>
<evidence type="ECO:0000313" key="2">
    <source>
        <dbReference type="EMBL" id="PVD26716.1"/>
    </source>
</evidence>
<sequence>MSQLPSLCDNDTKPETTAAGGVRPSRQTRTTRRERQELSVIHALTQRPAGRRSPEGGELIENEDPVRVS</sequence>
<dbReference type="EMBL" id="PZQS01000008">
    <property type="protein sequence ID" value="PVD26716.1"/>
    <property type="molecule type" value="Genomic_DNA"/>
</dbReference>
<reference evidence="2 3" key="1">
    <citation type="submission" date="2018-04" db="EMBL/GenBank/DDBJ databases">
        <title>The genome of golden apple snail Pomacea canaliculata provides insight into stress tolerance and invasive adaptation.</title>
        <authorList>
            <person name="Liu C."/>
            <person name="Liu B."/>
            <person name="Ren Y."/>
            <person name="Zhang Y."/>
            <person name="Wang H."/>
            <person name="Li S."/>
            <person name="Jiang F."/>
            <person name="Yin L."/>
            <person name="Zhang G."/>
            <person name="Qian W."/>
            <person name="Fan W."/>
        </authorList>
    </citation>
    <scope>NUCLEOTIDE SEQUENCE [LARGE SCALE GENOMIC DNA]</scope>
    <source>
        <strain evidence="2">SZHN2017</strain>
        <tissue evidence="2">Muscle</tissue>
    </source>
</reference>
<name>A0A2T7NZY6_POMCA</name>